<dbReference type="AlphaFoldDB" id="A0AA38WC10"/>
<feature type="compositionally biased region" description="Basic residues" evidence="1">
    <location>
        <begin position="36"/>
        <end position="45"/>
    </location>
</feature>
<evidence type="ECO:0000313" key="2">
    <source>
        <dbReference type="EMBL" id="KAJ9542811.1"/>
    </source>
</evidence>
<evidence type="ECO:0000313" key="3">
    <source>
        <dbReference type="Proteomes" id="UP001172457"/>
    </source>
</evidence>
<sequence>MSNQQSLRVLEQILLYPRSQDEETIFKSNKVKGWKSKKKVKHQTRVRGQLSSQNSSQQSKGFKGLVRTRVRDLYSVRARVRASILGQKPQSAISAGQISISARSEGADRFMTSA</sequence>
<proteinExistence type="predicted"/>
<keyword evidence="3" id="KW-1185">Reference proteome</keyword>
<feature type="compositionally biased region" description="Low complexity" evidence="1">
    <location>
        <begin position="49"/>
        <end position="59"/>
    </location>
</feature>
<dbReference type="EMBL" id="JARYMX010000007">
    <property type="protein sequence ID" value="KAJ9542811.1"/>
    <property type="molecule type" value="Genomic_DNA"/>
</dbReference>
<dbReference type="Proteomes" id="UP001172457">
    <property type="component" value="Chromosome 7"/>
</dbReference>
<feature type="region of interest" description="Disordered" evidence="1">
    <location>
        <begin position="36"/>
        <end position="62"/>
    </location>
</feature>
<reference evidence="2" key="1">
    <citation type="submission" date="2023-03" db="EMBL/GenBank/DDBJ databases">
        <title>Chromosome-scale reference genome and RAD-based genetic map of yellow starthistle (Centaurea solstitialis) reveal putative structural variation and QTLs associated with invader traits.</title>
        <authorList>
            <person name="Reatini B."/>
            <person name="Cang F.A."/>
            <person name="Jiang Q."/>
            <person name="Mckibben M.T.W."/>
            <person name="Barker M.S."/>
            <person name="Rieseberg L.H."/>
            <person name="Dlugosch K.M."/>
        </authorList>
    </citation>
    <scope>NUCLEOTIDE SEQUENCE</scope>
    <source>
        <strain evidence="2">CAN-66</strain>
        <tissue evidence="2">Leaf</tissue>
    </source>
</reference>
<gene>
    <name evidence="2" type="ORF">OSB04_029317</name>
</gene>
<comment type="caution">
    <text evidence="2">The sequence shown here is derived from an EMBL/GenBank/DDBJ whole genome shotgun (WGS) entry which is preliminary data.</text>
</comment>
<evidence type="ECO:0000256" key="1">
    <source>
        <dbReference type="SAM" id="MobiDB-lite"/>
    </source>
</evidence>
<protein>
    <submittedName>
        <fullName evidence="2">Uncharacterized protein</fullName>
    </submittedName>
</protein>
<name>A0AA38WC10_9ASTR</name>
<accession>A0AA38WC10</accession>
<organism evidence="2 3">
    <name type="scientific">Centaurea solstitialis</name>
    <name type="common">yellow star-thistle</name>
    <dbReference type="NCBI Taxonomy" id="347529"/>
    <lineage>
        <taxon>Eukaryota</taxon>
        <taxon>Viridiplantae</taxon>
        <taxon>Streptophyta</taxon>
        <taxon>Embryophyta</taxon>
        <taxon>Tracheophyta</taxon>
        <taxon>Spermatophyta</taxon>
        <taxon>Magnoliopsida</taxon>
        <taxon>eudicotyledons</taxon>
        <taxon>Gunneridae</taxon>
        <taxon>Pentapetalae</taxon>
        <taxon>asterids</taxon>
        <taxon>campanulids</taxon>
        <taxon>Asterales</taxon>
        <taxon>Asteraceae</taxon>
        <taxon>Carduoideae</taxon>
        <taxon>Cardueae</taxon>
        <taxon>Centaureinae</taxon>
        <taxon>Centaurea</taxon>
    </lineage>
</organism>